<dbReference type="Proteomes" id="UP000679848">
    <property type="component" value="Chromosome"/>
</dbReference>
<dbReference type="InterPro" id="IPR011008">
    <property type="entry name" value="Dimeric_a/b-barrel"/>
</dbReference>
<protein>
    <recommendedName>
        <fullName evidence="3">DUF4286 family protein</fullName>
    </recommendedName>
</protein>
<dbReference type="AlphaFoldDB" id="A0A810QEU7"/>
<gene>
    <name evidence="1" type="ORF">MM59RIKEN_04020</name>
</gene>
<sequence length="97" mass="11539">MIYIFEFDIVPGKTDEFFDFMKAEGAPFWTQFEEVDKYEVFMKLGGSPLYEGHVYFKSFEDFDKVRSHPDFGKVAKKTAAYAVNMQRRFLMEQVTYE</sequence>
<dbReference type="SUPFAM" id="SSF54909">
    <property type="entry name" value="Dimeric alpha+beta barrel"/>
    <property type="match status" value="1"/>
</dbReference>
<dbReference type="KEGG" id="pfaa:MM59RIKEN_04020"/>
<proteinExistence type="predicted"/>
<organism evidence="1 2">
    <name type="scientific">Pusillibacter faecalis</name>
    <dbReference type="NCBI Taxonomy" id="2714358"/>
    <lineage>
        <taxon>Bacteria</taxon>
        <taxon>Bacillati</taxon>
        <taxon>Bacillota</taxon>
        <taxon>Clostridia</taxon>
        <taxon>Eubacteriales</taxon>
        <taxon>Oscillospiraceae</taxon>
        <taxon>Pusillibacter</taxon>
    </lineage>
</organism>
<evidence type="ECO:0000313" key="1">
    <source>
        <dbReference type="EMBL" id="BCK83083.1"/>
    </source>
</evidence>
<dbReference type="RefSeq" id="WP_187031729.1">
    <property type="nucleotide sequence ID" value="NZ_AP023420.1"/>
</dbReference>
<reference evidence="1" key="1">
    <citation type="submission" date="2020-09" db="EMBL/GenBank/DDBJ databases">
        <title>New species isolated from human feces.</title>
        <authorList>
            <person name="Kitahara M."/>
            <person name="Shigeno Y."/>
            <person name="Shime M."/>
            <person name="Matsumoto Y."/>
            <person name="Nakamura S."/>
            <person name="Motooka D."/>
            <person name="Fukuoka S."/>
            <person name="Nishikawa H."/>
            <person name="Benno Y."/>
        </authorList>
    </citation>
    <scope>NUCLEOTIDE SEQUENCE</scope>
    <source>
        <strain evidence="1">MM59</strain>
    </source>
</reference>
<evidence type="ECO:0008006" key="3">
    <source>
        <dbReference type="Google" id="ProtNLM"/>
    </source>
</evidence>
<accession>A0A810QEU7</accession>
<evidence type="ECO:0000313" key="2">
    <source>
        <dbReference type="Proteomes" id="UP000679848"/>
    </source>
</evidence>
<name>A0A810QEU7_9FIRM</name>
<dbReference type="EMBL" id="AP023420">
    <property type="protein sequence ID" value="BCK83083.1"/>
    <property type="molecule type" value="Genomic_DNA"/>
</dbReference>
<keyword evidence="2" id="KW-1185">Reference proteome</keyword>